<evidence type="ECO:0000313" key="1">
    <source>
        <dbReference type="EMBL" id="KAG8454983.1"/>
    </source>
</evidence>
<dbReference type="AlphaFoldDB" id="A0A8T2KF49"/>
<evidence type="ECO:0000313" key="2">
    <source>
        <dbReference type="Proteomes" id="UP000812440"/>
    </source>
</evidence>
<gene>
    <name evidence="1" type="ORF">GDO86_001270</name>
</gene>
<comment type="caution">
    <text evidence="1">The sequence shown here is derived from an EMBL/GenBank/DDBJ whole genome shotgun (WGS) entry which is preliminary data.</text>
</comment>
<keyword evidence="2" id="KW-1185">Reference proteome</keyword>
<proteinExistence type="predicted"/>
<name>A0A8T2KF49_9PIPI</name>
<sequence>MTCFSEHFKSDILYFKPMISPTEMMTGKILIVILCDRVKSWHSIQHISTLVTLIGSFTATYSHLQACLCAFLGHRQNLQTFRSSVGMTKFFL</sequence>
<dbReference type="EMBL" id="JAACNH010000001">
    <property type="protein sequence ID" value="KAG8454983.1"/>
    <property type="molecule type" value="Genomic_DNA"/>
</dbReference>
<accession>A0A8T2KF49</accession>
<organism evidence="1 2">
    <name type="scientific">Hymenochirus boettgeri</name>
    <name type="common">Congo dwarf clawed frog</name>
    <dbReference type="NCBI Taxonomy" id="247094"/>
    <lineage>
        <taxon>Eukaryota</taxon>
        <taxon>Metazoa</taxon>
        <taxon>Chordata</taxon>
        <taxon>Craniata</taxon>
        <taxon>Vertebrata</taxon>
        <taxon>Euteleostomi</taxon>
        <taxon>Amphibia</taxon>
        <taxon>Batrachia</taxon>
        <taxon>Anura</taxon>
        <taxon>Pipoidea</taxon>
        <taxon>Pipidae</taxon>
        <taxon>Pipinae</taxon>
        <taxon>Hymenochirus</taxon>
    </lineage>
</organism>
<dbReference type="Proteomes" id="UP000812440">
    <property type="component" value="Chromosome 1"/>
</dbReference>
<protein>
    <submittedName>
        <fullName evidence="1">Uncharacterized protein</fullName>
    </submittedName>
</protein>
<reference evidence="1" key="1">
    <citation type="thesis" date="2020" institute="ProQuest LLC" country="789 East Eisenhower Parkway, Ann Arbor, MI, USA">
        <title>Comparative Genomics and Chromosome Evolution.</title>
        <authorList>
            <person name="Mudd A.B."/>
        </authorList>
    </citation>
    <scope>NUCLEOTIDE SEQUENCE</scope>
    <source>
        <strain evidence="1">Female2</strain>
        <tissue evidence="1">Blood</tissue>
    </source>
</reference>